<comment type="caution">
    <text evidence="8">The sequence shown here is derived from an EMBL/GenBank/DDBJ whole genome shotgun (WGS) entry which is preliminary data.</text>
</comment>
<evidence type="ECO:0000313" key="8">
    <source>
        <dbReference type="EMBL" id="MDH6056103.1"/>
    </source>
</evidence>
<dbReference type="SUPFAM" id="SSF102114">
    <property type="entry name" value="Radical SAM enzymes"/>
    <property type="match status" value="1"/>
</dbReference>
<comment type="cofactor">
    <cofactor evidence="1">
        <name>[4Fe-4S] cluster</name>
        <dbReference type="ChEBI" id="CHEBI:49883"/>
    </cofactor>
</comment>
<dbReference type="Pfam" id="PF04055">
    <property type="entry name" value="Radical_SAM"/>
    <property type="match status" value="1"/>
</dbReference>
<dbReference type="InterPro" id="IPR058240">
    <property type="entry name" value="rSAM_sf"/>
</dbReference>
<keyword evidence="4" id="KW-0479">Metal-binding</keyword>
<evidence type="ECO:0000256" key="3">
    <source>
        <dbReference type="ARBA" id="ARBA00022691"/>
    </source>
</evidence>
<reference evidence="8 9" key="1">
    <citation type="journal article" date="2023" name="J. Phycol.">
        <title>Chrysosporum ovalisporum is synonymous with the true-branching cyanobacterium Umezakia natans (Nostocales/Aphanizomenonaceae).</title>
        <authorList>
            <person name="McGregor G.B."/>
            <person name="Sendall B.C."/>
            <person name="Niiyama Y."/>
            <person name="Tuji A."/>
            <person name="Willis A."/>
        </authorList>
    </citation>
    <scope>NUCLEOTIDE SEQUENCE [LARGE SCALE GENOMIC DNA]</scope>
    <source>
        <strain evidence="8 9">FSS-43</strain>
    </source>
</reference>
<evidence type="ECO:0000259" key="7">
    <source>
        <dbReference type="Pfam" id="PF04055"/>
    </source>
</evidence>
<dbReference type="Gene3D" id="3.20.20.70">
    <property type="entry name" value="Aldolase class I"/>
    <property type="match status" value="1"/>
</dbReference>
<evidence type="ECO:0000313" key="9">
    <source>
        <dbReference type="Proteomes" id="UP001159371"/>
    </source>
</evidence>
<gene>
    <name evidence="8" type="ORF">NWP19_04715</name>
</gene>
<name>A0ABT6K1A8_9CYAN</name>
<accession>A0ABT6K1A8</accession>
<dbReference type="CDD" id="cd01335">
    <property type="entry name" value="Radical_SAM"/>
    <property type="match status" value="1"/>
</dbReference>
<evidence type="ECO:0000256" key="5">
    <source>
        <dbReference type="ARBA" id="ARBA00023004"/>
    </source>
</evidence>
<dbReference type="InterPro" id="IPR007197">
    <property type="entry name" value="rSAM"/>
</dbReference>
<dbReference type="PANTHER" id="PTHR43787">
    <property type="entry name" value="FEMO COFACTOR BIOSYNTHESIS PROTEIN NIFB-RELATED"/>
    <property type="match status" value="1"/>
</dbReference>
<dbReference type="PANTHER" id="PTHR43787:SF3">
    <property type="entry name" value="ARYLSULFATASE REGULATORY PROTEIN"/>
    <property type="match status" value="1"/>
</dbReference>
<dbReference type="SFLD" id="SFLDS00029">
    <property type="entry name" value="Radical_SAM"/>
    <property type="match status" value="1"/>
</dbReference>
<proteinExistence type="predicted"/>
<protein>
    <submittedName>
        <fullName evidence="8">Radical SAM protein</fullName>
    </submittedName>
</protein>
<dbReference type="RefSeq" id="WP_280656545.1">
    <property type="nucleotide sequence ID" value="NZ_JANQDO010000032.1"/>
</dbReference>
<dbReference type="NCBIfam" id="TIGR04085">
    <property type="entry name" value="rSAM_more_4Fe4S"/>
    <property type="match status" value="1"/>
</dbReference>
<dbReference type="Proteomes" id="UP001159371">
    <property type="component" value="Unassembled WGS sequence"/>
</dbReference>
<dbReference type="InterPro" id="IPR023885">
    <property type="entry name" value="4Fe4S-binding_SPASM_dom"/>
</dbReference>
<keyword evidence="9" id="KW-1185">Reference proteome</keyword>
<evidence type="ECO:0000256" key="6">
    <source>
        <dbReference type="ARBA" id="ARBA00023014"/>
    </source>
</evidence>
<keyword evidence="5" id="KW-0408">Iron</keyword>
<keyword evidence="2" id="KW-0004">4Fe-4S</keyword>
<evidence type="ECO:0000256" key="2">
    <source>
        <dbReference type="ARBA" id="ARBA00022485"/>
    </source>
</evidence>
<sequence>MNMKLSDYHVITEPFFDQIEERVKRVIFATRTANVRIIDEHTWTILADEKFDELAADILVDFGEIKLIVPTEENELATILAENHAAGTNDDDLYLVVQPTAFCQLGCHYCGQQHTSKMMSYQEQQQFLQRVTKKLQSQKFKSISIGWFGGEPLVGLPVMRTLTPKLQSLAGDFGCSYNAKIVTNGLALTEHIATELVQELGVSFIEVTLDGIAAYHNARRMQKNGLPTFDKIFANVIALAHRTDLNVKIVIRCNVDHENYESVSLLLQQLAEAGIQDKIGFYTAPIHSWGNDAHHGSLTKQEFAAWEITWLGEMIELGFAPGLLPQRKPLVCMAVMPEAELVDAYGNIFNCTEVPYVPTYGTPNEYAIDHLAGKQMPGQRHTLGEFNQRVSQGQYLCSTCPMLPVCGGGCPKSWLEEIPPCPSAKYNIEQRLLLTYALSRIQQPTTTSPLSV</sequence>
<dbReference type="SFLD" id="SFLDG01067">
    <property type="entry name" value="SPASM/twitch_domain_containing"/>
    <property type="match status" value="1"/>
</dbReference>
<keyword evidence="3" id="KW-0949">S-adenosyl-L-methionine</keyword>
<keyword evidence="6" id="KW-0411">Iron-sulfur</keyword>
<evidence type="ECO:0000256" key="4">
    <source>
        <dbReference type="ARBA" id="ARBA00022723"/>
    </source>
</evidence>
<dbReference type="InterPro" id="IPR013785">
    <property type="entry name" value="Aldolase_TIM"/>
</dbReference>
<evidence type="ECO:0000256" key="1">
    <source>
        <dbReference type="ARBA" id="ARBA00001966"/>
    </source>
</evidence>
<organism evidence="8 9">
    <name type="scientific">Umezakia ovalisporum FSS-43</name>
    <dbReference type="NCBI Taxonomy" id="2740520"/>
    <lineage>
        <taxon>Bacteria</taxon>
        <taxon>Bacillati</taxon>
        <taxon>Cyanobacteriota</taxon>
        <taxon>Cyanophyceae</taxon>
        <taxon>Nostocales</taxon>
        <taxon>Nodulariaceae</taxon>
        <taxon>Umezakia</taxon>
    </lineage>
</organism>
<dbReference type="EMBL" id="JANQDO010000032">
    <property type="protein sequence ID" value="MDH6056103.1"/>
    <property type="molecule type" value="Genomic_DNA"/>
</dbReference>
<feature type="domain" description="Radical SAM core" evidence="7">
    <location>
        <begin position="98"/>
        <end position="262"/>
    </location>
</feature>